<feature type="non-terminal residue" evidence="2">
    <location>
        <position position="46"/>
    </location>
</feature>
<feature type="non-terminal residue" evidence="2">
    <location>
        <position position="1"/>
    </location>
</feature>
<accession>A0A6J4THQ9</accession>
<sequence length="46" mass="5150">DDFGRLSRRPPLARRGRSGGRPRPEPGRWSGPEDLGYALRRVYGGV</sequence>
<evidence type="ECO:0000313" key="2">
    <source>
        <dbReference type="EMBL" id="CAA9523720.1"/>
    </source>
</evidence>
<proteinExistence type="predicted"/>
<feature type="region of interest" description="Disordered" evidence="1">
    <location>
        <begin position="1"/>
        <end position="34"/>
    </location>
</feature>
<gene>
    <name evidence="2" type="ORF">AVDCRST_MAG39-2695</name>
</gene>
<feature type="compositionally biased region" description="Basic residues" evidence="1">
    <location>
        <begin position="1"/>
        <end position="20"/>
    </location>
</feature>
<reference evidence="2" key="1">
    <citation type="submission" date="2020-02" db="EMBL/GenBank/DDBJ databases">
        <authorList>
            <person name="Meier V. D."/>
        </authorList>
    </citation>
    <scope>NUCLEOTIDE SEQUENCE</scope>
    <source>
        <strain evidence="2">AVDCRST_MAG39</strain>
    </source>
</reference>
<protein>
    <submittedName>
        <fullName evidence="2">Uncharacterized protein</fullName>
    </submittedName>
</protein>
<dbReference type="EMBL" id="CADCVW010000110">
    <property type="protein sequence ID" value="CAA9523720.1"/>
    <property type="molecule type" value="Genomic_DNA"/>
</dbReference>
<organism evidence="2">
    <name type="scientific">uncultured Sphingomonadaceae bacterium</name>
    <dbReference type="NCBI Taxonomy" id="169976"/>
    <lineage>
        <taxon>Bacteria</taxon>
        <taxon>Pseudomonadati</taxon>
        <taxon>Pseudomonadota</taxon>
        <taxon>Alphaproteobacteria</taxon>
        <taxon>Sphingomonadales</taxon>
        <taxon>Sphingomonadaceae</taxon>
        <taxon>environmental samples</taxon>
    </lineage>
</organism>
<evidence type="ECO:0000256" key="1">
    <source>
        <dbReference type="SAM" id="MobiDB-lite"/>
    </source>
</evidence>
<name>A0A6J4THQ9_9SPHN</name>
<dbReference type="AlphaFoldDB" id="A0A6J4THQ9"/>